<dbReference type="AlphaFoldDB" id="A0A6L2MR21"/>
<protein>
    <submittedName>
        <fullName evidence="2">Uncharacterized protein</fullName>
    </submittedName>
</protein>
<feature type="compositionally biased region" description="Basic and acidic residues" evidence="1">
    <location>
        <begin position="23"/>
        <end position="33"/>
    </location>
</feature>
<gene>
    <name evidence="2" type="ORF">Tci_048411</name>
</gene>
<evidence type="ECO:0000313" key="2">
    <source>
        <dbReference type="EMBL" id="GEU76433.1"/>
    </source>
</evidence>
<comment type="caution">
    <text evidence="2">The sequence shown here is derived from an EMBL/GenBank/DDBJ whole genome shotgun (WGS) entry which is preliminary data.</text>
</comment>
<sequence>MSITSSNKPRLSEAEDFILPNHDTGKVLPDESQRNTTDPSVVVTHSSVTDYDLADESLVYSAPLPPLEKMASTKLKETLLAFEQWMLKAHDLYQKLLAQTWDVPGPEVMYGDDSTYITEGYGHVKLDHILKWDIEFHFIPTNYQLADIFTKPFDEPTFKLLIVELASFIIHSELASGYDASVDSTTEADLGKSAPCDFILQQQVIKELLVKTKQKGAILDLKQRHLKNIIFCYYTSYASEALNHQVDYQTYRRAKKVRKEPQDHRITLVIFAQPNTLSIKTNSITNDTLSLLFDHELSWTGSLEKKKARRRGQEYNWETATYGKIWYDEDIYYIIYFKKEFSATVYNDTLTSEPEVLFDFENEYPAIVYNNTLTSKPKVSIDFENEFPAIVYNDASISELEISAKPTVSSYPAIKIGFDFKISLSDSDDEDYTFIYDKNSSSNKLVSINNLKSYSNNDDDKIDIKQSSGDLSVEPLPTVIKINAQLSNKLLETSHDTTNKLFKTNSFKELGFNIMTCNFLTKGMPFVFIIKNLYVPFGFPFDPKLFYKDGIKLEQV</sequence>
<name>A0A6L2MR21_TANCI</name>
<dbReference type="EMBL" id="BKCJ010007279">
    <property type="protein sequence ID" value="GEU76433.1"/>
    <property type="molecule type" value="Genomic_DNA"/>
</dbReference>
<evidence type="ECO:0000256" key="1">
    <source>
        <dbReference type="SAM" id="MobiDB-lite"/>
    </source>
</evidence>
<reference evidence="2" key="1">
    <citation type="journal article" date="2019" name="Sci. Rep.">
        <title>Draft genome of Tanacetum cinerariifolium, the natural source of mosquito coil.</title>
        <authorList>
            <person name="Yamashiro T."/>
            <person name="Shiraishi A."/>
            <person name="Satake H."/>
            <person name="Nakayama K."/>
        </authorList>
    </citation>
    <scope>NUCLEOTIDE SEQUENCE</scope>
</reference>
<feature type="region of interest" description="Disordered" evidence="1">
    <location>
        <begin position="1"/>
        <end position="40"/>
    </location>
</feature>
<accession>A0A6L2MR21</accession>
<proteinExistence type="predicted"/>
<organism evidence="2">
    <name type="scientific">Tanacetum cinerariifolium</name>
    <name type="common">Dalmatian daisy</name>
    <name type="synonym">Chrysanthemum cinerariifolium</name>
    <dbReference type="NCBI Taxonomy" id="118510"/>
    <lineage>
        <taxon>Eukaryota</taxon>
        <taxon>Viridiplantae</taxon>
        <taxon>Streptophyta</taxon>
        <taxon>Embryophyta</taxon>
        <taxon>Tracheophyta</taxon>
        <taxon>Spermatophyta</taxon>
        <taxon>Magnoliopsida</taxon>
        <taxon>eudicotyledons</taxon>
        <taxon>Gunneridae</taxon>
        <taxon>Pentapetalae</taxon>
        <taxon>asterids</taxon>
        <taxon>campanulids</taxon>
        <taxon>Asterales</taxon>
        <taxon>Asteraceae</taxon>
        <taxon>Asteroideae</taxon>
        <taxon>Anthemideae</taxon>
        <taxon>Anthemidinae</taxon>
        <taxon>Tanacetum</taxon>
    </lineage>
</organism>